<name>A0A4R7G0L9_9MICC</name>
<reference evidence="4 5" key="1">
    <citation type="submission" date="2019-03" db="EMBL/GenBank/DDBJ databases">
        <title>Genomic Encyclopedia of Type Strains, Phase III (KMG-III): the genomes of soil and plant-associated and newly described type strains.</title>
        <authorList>
            <person name="Whitman W."/>
        </authorList>
    </citation>
    <scope>NUCLEOTIDE SEQUENCE [LARGE SCALE GENOMIC DNA]</scope>
    <source>
        <strain evidence="4 5">DSM 27373</strain>
    </source>
</reference>
<accession>A0A4R7G0L9</accession>
<feature type="transmembrane region" description="Helical" evidence="2">
    <location>
        <begin position="44"/>
        <end position="65"/>
    </location>
</feature>
<sequence>MSAPGPARVSRLSGRPGRGLAVICASALSTQSGAAVGSLAFSGLTPVGVVAARQLVAATVLLAIARPRFWRFTGSQWSPVLLLALFFAGMNTALYAALDRVGLGTAVTIEFLGPLAVAVLSSRRPRDGLCALMALTGVVLLTRPGPTSDLLGLGFAVLAAGCWAGYILTNRVVGQRLEGVQGVAVGTAISALGLLPVAAVIVWHLQPPLEAFLFAAVAGVLASAVPYSLDLIVLRHISPVVFGLGMSLHPLFAALIGAGFLAQQLPLIAWTGILLVVLSNALTLSGPLRRPPPRGAAGPGPSR</sequence>
<organism evidence="4 5">
    <name type="scientific">Nesterenkonia aurantiaca</name>
    <dbReference type="NCBI Taxonomy" id="1436010"/>
    <lineage>
        <taxon>Bacteria</taxon>
        <taxon>Bacillati</taxon>
        <taxon>Actinomycetota</taxon>
        <taxon>Actinomycetes</taxon>
        <taxon>Micrococcales</taxon>
        <taxon>Micrococcaceae</taxon>
        <taxon>Nesterenkonia</taxon>
    </lineage>
</organism>
<evidence type="ECO:0000256" key="1">
    <source>
        <dbReference type="ARBA" id="ARBA00007362"/>
    </source>
</evidence>
<feature type="transmembrane region" description="Helical" evidence="2">
    <location>
        <begin position="77"/>
        <end position="97"/>
    </location>
</feature>
<feature type="transmembrane region" description="Helical" evidence="2">
    <location>
        <begin position="180"/>
        <end position="205"/>
    </location>
</feature>
<dbReference type="GO" id="GO:0015565">
    <property type="term" value="F:threonine efflux transmembrane transporter activity"/>
    <property type="evidence" value="ECO:0007669"/>
    <property type="project" value="TreeGrafter"/>
</dbReference>
<dbReference type="PANTHER" id="PTHR22911">
    <property type="entry name" value="ACYL-MALONYL CONDENSING ENZYME-RELATED"/>
    <property type="match status" value="1"/>
</dbReference>
<feature type="transmembrane region" description="Helical" evidence="2">
    <location>
        <begin position="240"/>
        <end position="261"/>
    </location>
</feature>
<feature type="transmembrane region" description="Helical" evidence="2">
    <location>
        <begin position="267"/>
        <end position="284"/>
    </location>
</feature>
<dbReference type="InterPro" id="IPR037185">
    <property type="entry name" value="EmrE-like"/>
</dbReference>
<dbReference type="AlphaFoldDB" id="A0A4R7G0L9"/>
<feature type="transmembrane region" description="Helical" evidence="2">
    <location>
        <begin position="211"/>
        <end position="233"/>
    </location>
</feature>
<keyword evidence="2" id="KW-1133">Transmembrane helix</keyword>
<dbReference type="PANTHER" id="PTHR22911:SF37">
    <property type="entry name" value="THREONINE_HOMOSERINE EXPORTER RHTA"/>
    <property type="match status" value="1"/>
</dbReference>
<dbReference type="Pfam" id="PF00892">
    <property type="entry name" value="EamA"/>
    <property type="match status" value="1"/>
</dbReference>
<feature type="domain" description="EamA" evidence="3">
    <location>
        <begin position="151"/>
        <end position="283"/>
    </location>
</feature>
<proteinExistence type="inferred from homology"/>
<dbReference type="EMBL" id="SOAN01000007">
    <property type="protein sequence ID" value="TDS84773.1"/>
    <property type="molecule type" value="Genomic_DNA"/>
</dbReference>
<dbReference type="InterPro" id="IPR000620">
    <property type="entry name" value="EamA_dom"/>
</dbReference>
<feature type="transmembrane region" description="Helical" evidence="2">
    <location>
        <begin position="150"/>
        <end position="168"/>
    </location>
</feature>
<gene>
    <name evidence="4" type="ORF">EV640_107171</name>
</gene>
<dbReference type="SUPFAM" id="SSF103481">
    <property type="entry name" value="Multidrug resistance efflux transporter EmrE"/>
    <property type="match status" value="2"/>
</dbReference>
<comment type="caution">
    <text evidence="4">The sequence shown here is derived from an EMBL/GenBank/DDBJ whole genome shotgun (WGS) entry which is preliminary data.</text>
</comment>
<evidence type="ECO:0000313" key="5">
    <source>
        <dbReference type="Proteomes" id="UP000294506"/>
    </source>
</evidence>
<feature type="transmembrane region" description="Helical" evidence="2">
    <location>
        <begin position="128"/>
        <end position="144"/>
    </location>
</feature>
<keyword evidence="5" id="KW-1185">Reference proteome</keyword>
<evidence type="ECO:0000256" key="2">
    <source>
        <dbReference type="SAM" id="Phobius"/>
    </source>
</evidence>
<dbReference type="Proteomes" id="UP000294506">
    <property type="component" value="Unassembled WGS sequence"/>
</dbReference>
<keyword evidence="2" id="KW-0472">Membrane</keyword>
<dbReference type="GO" id="GO:0005886">
    <property type="term" value="C:plasma membrane"/>
    <property type="evidence" value="ECO:0007669"/>
    <property type="project" value="TreeGrafter"/>
</dbReference>
<keyword evidence="2" id="KW-0812">Transmembrane</keyword>
<comment type="similarity">
    <text evidence="1">Belongs to the EamA transporter family.</text>
</comment>
<protein>
    <submittedName>
        <fullName evidence="4">Inner membrane transporter RhtA</fullName>
    </submittedName>
</protein>
<feature type="transmembrane region" description="Helical" evidence="2">
    <location>
        <begin position="103"/>
        <end position="121"/>
    </location>
</feature>
<dbReference type="RefSeq" id="WP_235181026.1">
    <property type="nucleotide sequence ID" value="NZ_SOAN01000007.1"/>
</dbReference>
<evidence type="ECO:0000313" key="4">
    <source>
        <dbReference type="EMBL" id="TDS84773.1"/>
    </source>
</evidence>
<evidence type="ECO:0000259" key="3">
    <source>
        <dbReference type="Pfam" id="PF00892"/>
    </source>
</evidence>